<dbReference type="AlphaFoldDB" id="A0A2R6X9K3"/>
<dbReference type="Proteomes" id="UP000244005">
    <property type="component" value="Unassembled WGS sequence"/>
</dbReference>
<sequence length="94" mass="10759">MISSMRQRWRALPGLRSSFQLYLVTHPRIRGGGRTSTSDLHDNIRPSMCYYRSDLRPDCSIFKFECLPYTSGAKTVLSSVQRDLQCPPATSIYL</sequence>
<organism evidence="1 2">
    <name type="scientific">Marchantia polymorpha</name>
    <name type="common">Common liverwort</name>
    <name type="synonym">Marchantia aquatica</name>
    <dbReference type="NCBI Taxonomy" id="3197"/>
    <lineage>
        <taxon>Eukaryota</taxon>
        <taxon>Viridiplantae</taxon>
        <taxon>Streptophyta</taxon>
        <taxon>Embryophyta</taxon>
        <taxon>Marchantiophyta</taxon>
        <taxon>Marchantiopsida</taxon>
        <taxon>Marchantiidae</taxon>
        <taxon>Marchantiales</taxon>
        <taxon>Marchantiaceae</taxon>
        <taxon>Marchantia</taxon>
    </lineage>
</organism>
<accession>A0A2R6X9K3</accession>
<proteinExistence type="predicted"/>
<evidence type="ECO:0000313" key="2">
    <source>
        <dbReference type="Proteomes" id="UP000244005"/>
    </source>
</evidence>
<keyword evidence="2" id="KW-1185">Reference proteome</keyword>
<reference evidence="2" key="1">
    <citation type="journal article" date="2017" name="Cell">
        <title>Insights into land plant evolution garnered from the Marchantia polymorpha genome.</title>
        <authorList>
            <person name="Bowman J.L."/>
            <person name="Kohchi T."/>
            <person name="Yamato K.T."/>
            <person name="Jenkins J."/>
            <person name="Shu S."/>
            <person name="Ishizaki K."/>
            <person name="Yamaoka S."/>
            <person name="Nishihama R."/>
            <person name="Nakamura Y."/>
            <person name="Berger F."/>
            <person name="Adam C."/>
            <person name="Aki S.S."/>
            <person name="Althoff F."/>
            <person name="Araki T."/>
            <person name="Arteaga-Vazquez M.A."/>
            <person name="Balasubrmanian S."/>
            <person name="Barry K."/>
            <person name="Bauer D."/>
            <person name="Boehm C.R."/>
            <person name="Briginshaw L."/>
            <person name="Caballero-Perez J."/>
            <person name="Catarino B."/>
            <person name="Chen F."/>
            <person name="Chiyoda S."/>
            <person name="Chovatia M."/>
            <person name="Davies K.M."/>
            <person name="Delmans M."/>
            <person name="Demura T."/>
            <person name="Dierschke T."/>
            <person name="Dolan L."/>
            <person name="Dorantes-Acosta A.E."/>
            <person name="Eklund D.M."/>
            <person name="Florent S.N."/>
            <person name="Flores-Sandoval E."/>
            <person name="Fujiyama A."/>
            <person name="Fukuzawa H."/>
            <person name="Galik B."/>
            <person name="Grimanelli D."/>
            <person name="Grimwood J."/>
            <person name="Grossniklaus U."/>
            <person name="Hamada T."/>
            <person name="Haseloff J."/>
            <person name="Hetherington A.J."/>
            <person name="Higo A."/>
            <person name="Hirakawa Y."/>
            <person name="Hundley H.N."/>
            <person name="Ikeda Y."/>
            <person name="Inoue K."/>
            <person name="Inoue S.I."/>
            <person name="Ishida S."/>
            <person name="Jia Q."/>
            <person name="Kakita M."/>
            <person name="Kanazawa T."/>
            <person name="Kawai Y."/>
            <person name="Kawashima T."/>
            <person name="Kennedy M."/>
            <person name="Kinose K."/>
            <person name="Kinoshita T."/>
            <person name="Kohara Y."/>
            <person name="Koide E."/>
            <person name="Komatsu K."/>
            <person name="Kopischke S."/>
            <person name="Kubo M."/>
            <person name="Kyozuka J."/>
            <person name="Lagercrantz U."/>
            <person name="Lin S.S."/>
            <person name="Lindquist E."/>
            <person name="Lipzen A.M."/>
            <person name="Lu C.W."/>
            <person name="De Luna E."/>
            <person name="Martienssen R.A."/>
            <person name="Minamino N."/>
            <person name="Mizutani M."/>
            <person name="Mizutani M."/>
            <person name="Mochizuki N."/>
            <person name="Monte I."/>
            <person name="Mosher R."/>
            <person name="Nagasaki H."/>
            <person name="Nakagami H."/>
            <person name="Naramoto S."/>
            <person name="Nishitani K."/>
            <person name="Ohtani M."/>
            <person name="Okamoto T."/>
            <person name="Okumura M."/>
            <person name="Phillips J."/>
            <person name="Pollak B."/>
            <person name="Reinders A."/>
            <person name="Rovekamp M."/>
            <person name="Sano R."/>
            <person name="Sawa S."/>
            <person name="Schmid M.W."/>
            <person name="Shirakawa M."/>
            <person name="Solano R."/>
            <person name="Spunde A."/>
            <person name="Suetsugu N."/>
            <person name="Sugano S."/>
            <person name="Sugiyama A."/>
            <person name="Sun R."/>
            <person name="Suzuki Y."/>
            <person name="Takenaka M."/>
            <person name="Takezawa D."/>
            <person name="Tomogane H."/>
            <person name="Tsuzuki M."/>
            <person name="Ueda T."/>
            <person name="Umeda M."/>
            <person name="Ward J.M."/>
            <person name="Watanabe Y."/>
            <person name="Yazaki K."/>
            <person name="Yokoyama R."/>
            <person name="Yoshitake Y."/>
            <person name="Yotsui I."/>
            <person name="Zachgo S."/>
            <person name="Schmutz J."/>
        </authorList>
    </citation>
    <scope>NUCLEOTIDE SEQUENCE [LARGE SCALE GENOMIC DNA]</scope>
    <source>
        <strain evidence="2">Tak-1</strain>
    </source>
</reference>
<dbReference type="EMBL" id="KZ772700">
    <property type="protein sequence ID" value="PTQ42787.1"/>
    <property type="molecule type" value="Genomic_DNA"/>
</dbReference>
<dbReference type="Gramene" id="Mp2g00530.1">
    <property type="protein sequence ID" value="Mp2g00530.1.cds1"/>
    <property type="gene ID" value="Mp2g00530"/>
</dbReference>
<protein>
    <submittedName>
        <fullName evidence="1">Uncharacterized protein</fullName>
    </submittedName>
</protein>
<gene>
    <name evidence="1" type="ORF">MARPO_0028s0098</name>
</gene>
<evidence type="ECO:0000313" key="1">
    <source>
        <dbReference type="EMBL" id="PTQ42787.1"/>
    </source>
</evidence>
<name>A0A2R6X9K3_MARPO</name>